<comment type="caution">
    <text evidence="1">The sequence shown here is derived from an EMBL/GenBank/DDBJ whole genome shotgun (WGS) entry which is preliminary data.</text>
</comment>
<name>A0A8J7S6X4_9BACT</name>
<protein>
    <submittedName>
        <fullName evidence="1">Uncharacterized protein</fullName>
    </submittedName>
</protein>
<reference evidence="1" key="1">
    <citation type="submission" date="2021-02" db="EMBL/GenBank/DDBJ databases">
        <title>Natronogracilivirga saccharolytica gen. nov. sp. nov. a new anaerobic, haloalkiliphilic carbohydrate-fermenting bacterium from soda lake and proposing of Cyclonatronumiaceae fam. nov. in the phylum Balneolaeota.</title>
        <authorList>
            <person name="Zhilina T.N."/>
            <person name="Sorokin D.Y."/>
            <person name="Zavarzina D.G."/>
            <person name="Toshchakov S.V."/>
            <person name="Kublanov I.V."/>
        </authorList>
    </citation>
    <scope>NUCLEOTIDE SEQUENCE</scope>
    <source>
        <strain evidence="1">Z-1702</strain>
    </source>
</reference>
<evidence type="ECO:0000313" key="2">
    <source>
        <dbReference type="Proteomes" id="UP000673975"/>
    </source>
</evidence>
<gene>
    <name evidence="1" type="ORF">NATSA_01155</name>
</gene>
<dbReference type="AlphaFoldDB" id="A0A8J7S6X4"/>
<accession>A0A8J7S6X4</accession>
<dbReference type="EMBL" id="JAFIDN010000001">
    <property type="protein sequence ID" value="MBP3191261.1"/>
    <property type="molecule type" value="Genomic_DNA"/>
</dbReference>
<dbReference type="Proteomes" id="UP000673975">
    <property type="component" value="Unassembled WGS sequence"/>
</dbReference>
<organism evidence="1 2">
    <name type="scientific">Natronogracilivirga saccharolytica</name>
    <dbReference type="NCBI Taxonomy" id="2812953"/>
    <lineage>
        <taxon>Bacteria</taxon>
        <taxon>Pseudomonadati</taxon>
        <taxon>Balneolota</taxon>
        <taxon>Balneolia</taxon>
        <taxon>Balneolales</taxon>
        <taxon>Cyclonatronaceae</taxon>
        <taxon>Natronogracilivirga</taxon>
    </lineage>
</organism>
<keyword evidence="2" id="KW-1185">Reference proteome</keyword>
<evidence type="ECO:0000313" key="1">
    <source>
        <dbReference type="EMBL" id="MBP3191261.1"/>
    </source>
</evidence>
<proteinExistence type="predicted"/>
<sequence length="436" mass="48653">MRARLIIGFFVLIAVLIFANWLAGRILASQVDHQLRQFAETDDRIDYDHKKISVNPAFGSLTIEKLIYESESDHIRADKITGSLTYADMWRIIRKRSENPMENVRSFRLNAQSVSVTLTADARGSETPDGEPVSVSFRSLTGIYNGRLDELSGIAADNRPPGFNHRLNISADDISVTGFPEITGADLPILAGYKIPENISHISLQIRYRAQEKSASLSAFRIESPELVFRANGLVTFGETGWPDEPESWSLDYDLSASTHELARLPISPRLGGFSMDTMSVSSSVTFDKSDAGRHPLTLPGKNRLHLGNISWYPPDHITEQYGMMFNMFGIPESRLPVRALDATWELGEDTLRIEEATFYTEPFDALLSTIVALPADRDPDIVEGSIRFVRTSADFNDFIDGFEGLFQIDLPRKDGRIHLDFSGDPASPELNVDLP</sequence>